<name>M4BM27_HYAAE</name>
<dbReference type="InParanoid" id="M4BM27"/>
<reference evidence="1" key="2">
    <citation type="submission" date="2015-06" db="UniProtKB">
        <authorList>
            <consortium name="EnsemblProtists"/>
        </authorList>
    </citation>
    <scope>IDENTIFICATION</scope>
    <source>
        <strain evidence="1">Emoy2</strain>
    </source>
</reference>
<sequence length="116" mass="12397">MGTGDRGVVHVEIGDLDADTRSNIFVAASVKVVIDTPAIVVWARVICYPAELVIQALKHCICAVAPGRFIVAIADVGASTVVMVTRDTEEGDVPNVFTAVRHLKCPLELLATGRWD</sequence>
<reference evidence="2" key="1">
    <citation type="journal article" date="2010" name="Science">
        <title>Signatures of adaptation to obligate biotrophy in the Hyaloperonospora arabidopsidis genome.</title>
        <authorList>
            <person name="Baxter L."/>
            <person name="Tripathy S."/>
            <person name="Ishaque N."/>
            <person name="Boot N."/>
            <person name="Cabral A."/>
            <person name="Kemen E."/>
            <person name="Thines M."/>
            <person name="Ah-Fong A."/>
            <person name="Anderson R."/>
            <person name="Badejoko W."/>
            <person name="Bittner-Eddy P."/>
            <person name="Boore J.L."/>
            <person name="Chibucos M.C."/>
            <person name="Coates M."/>
            <person name="Dehal P."/>
            <person name="Delehaunty K."/>
            <person name="Dong S."/>
            <person name="Downton P."/>
            <person name="Dumas B."/>
            <person name="Fabro G."/>
            <person name="Fronick C."/>
            <person name="Fuerstenberg S.I."/>
            <person name="Fulton L."/>
            <person name="Gaulin E."/>
            <person name="Govers F."/>
            <person name="Hughes L."/>
            <person name="Humphray S."/>
            <person name="Jiang R.H."/>
            <person name="Judelson H."/>
            <person name="Kamoun S."/>
            <person name="Kyung K."/>
            <person name="Meijer H."/>
            <person name="Minx P."/>
            <person name="Morris P."/>
            <person name="Nelson J."/>
            <person name="Phuntumart V."/>
            <person name="Qutob D."/>
            <person name="Rehmany A."/>
            <person name="Rougon-Cardoso A."/>
            <person name="Ryden P."/>
            <person name="Torto-Alalibo T."/>
            <person name="Studholme D."/>
            <person name="Wang Y."/>
            <person name="Win J."/>
            <person name="Wood J."/>
            <person name="Clifton S.W."/>
            <person name="Rogers J."/>
            <person name="Van den Ackerveken G."/>
            <person name="Jones J.D."/>
            <person name="McDowell J.M."/>
            <person name="Beynon J."/>
            <person name="Tyler B.M."/>
        </authorList>
    </citation>
    <scope>NUCLEOTIDE SEQUENCE [LARGE SCALE GENOMIC DNA]</scope>
    <source>
        <strain evidence="2">Emoy2</strain>
    </source>
</reference>
<protein>
    <submittedName>
        <fullName evidence="1">Uncharacterized protein</fullName>
    </submittedName>
</protein>
<evidence type="ECO:0000313" key="1">
    <source>
        <dbReference type="EnsemblProtists" id="HpaP807462"/>
    </source>
</evidence>
<organism evidence="1 2">
    <name type="scientific">Hyaloperonospora arabidopsidis (strain Emoy2)</name>
    <name type="common">Downy mildew agent</name>
    <name type="synonym">Peronospora arabidopsidis</name>
    <dbReference type="NCBI Taxonomy" id="559515"/>
    <lineage>
        <taxon>Eukaryota</taxon>
        <taxon>Sar</taxon>
        <taxon>Stramenopiles</taxon>
        <taxon>Oomycota</taxon>
        <taxon>Peronosporomycetes</taxon>
        <taxon>Peronosporales</taxon>
        <taxon>Peronosporaceae</taxon>
        <taxon>Hyaloperonospora</taxon>
    </lineage>
</organism>
<proteinExistence type="predicted"/>
<evidence type="ECO:0000313" key="2">
    <source>
        <dbReference type="Proteomes" id="UP000011713"/>
    </source>
</evidence>
<dbReference type="VEuPathDB" id="FungiDB:HpaG807462"/>
<dbReference type="HOGENOM" id="CLU_2101639_0_0_1"/>
<dbReference type="EnsemblProtists" id="HpaT807462">
    <property type="protein sequence ID" value="HpaP807462"/>
    <property type="gene ID" value="HpaG807462"/>
</dbReference>
<accession>M4BM27</accession>
<keyword evidence="2" id="KW-1185">Reference proteome</keyword>
<dbReference type="EMBL" id="JH598405">
    <property type="status" value="NOT_ANNOTATED_CDS"/>
    <property type="molecule type" value="Genomic_DNA"/>
</dbReference>
<dbReference type="AlphaFoldDB" id="M4BM27"/>
<dbReference type="Proteomes" id="UP000011713">
    <property type="component" value="Unassembled WGS sequence"/>
</dbReference>